<dbReference type="GO" id="GO:0006397">
    <property type="term" value="P:mRNA processing"/>
    <property type="evidence" value="ECO:0007669"/>
    <property type="project" value="UniProtKB-KW"/>
</dbReference>
<dbReference type="PRINTS" id="PR00320">
    <property type="entry name" value="GPROTEINBRPT"/>
</dbReference>
<accession>A0A090MAN9</accession>
<evidence type="ECO:0000256" key="3">
    <source>
        <dbReference type="ARBA" id="ARBA00022737"/>
    </source>
</evidence>
<dbReference type="PANTHER" id="PTHR44006">
    <property type="entry name" value="U5 SMALL NUCLEAR RIBONUCLEOPROTEIN 40 KDA PROTEIN"/>
    <property type="match status" value="1"/>
</dbReference>
<dbReference type="Proteomes" id="UP000009170">
    <property type="component" value="Unassembled WGS sequence"/>
</dbReference>
<evidence type="ECO:0000313" key="7">
    <source>
        <dbReference type="EMBL" id="CEF99179.1"/>
    </source>
</evidence>
<feature type="repeat" description="WD" evidence="5">
    <location>
        <begin position="304"/>
        <end position="334"/>
    </location>
</feature>
<dbReference type="EMBL" id="KZ155772">
    <property type="protein sequence ID" value="OUS48782.1"/>
    <property type="molecule type" value="Genomic_DNA"/>
</dbReference>
<dbReference type="Pfam" id="PF00400">
    <property type="entry name" value="WD40"/>
    <property type="match status" value="5"/>
</dbReference>
<dbReference type="STRING" id="70448.A0A090MAN9"/>
<dbReference type="SUPFAM" id="SSF50978">
    <property type="entry name" value="WD40 repeat-like"/>
    <property type="match status" value="1"/>
</dbReference>
<evidence type="ECO:0000256" key="4">
    <source>
        <dbReference type="ARBA" id="ARBA00023187"/>
    </source>
</evidence>
<dbReference type="Gene3D" id="2.130.10.10">
    <property type="entry name" value="YVTN repeat-like/Quinoprotein amine dehydrogenase"/>
    <property type="match status" value="1"/>
</dbReference>
<dbReference type="InterPro" id="IPR020472">
    <property type="entry name" value="WD40_PAC1"/>
</dbReference>
<dbReference type="PROSITE" id="PS00678">
    <property type="entry name" value="WD_REPEATS_1"/>
    <property type="match status" value="1"/>
</dbReference>
<dbReference type="InterPro" id="IPR001680">
    <property type="entry name" value="WD40_rpt"/>
</dbReference>
<dbReference type="PROSITE" id="PS50294">
    <property type="entry name" value="WD_REPEATS_REGION"/>
    <property type="match status" value="3"/>
</dbReference>
<accession>A0A454Y782</accession>
<dbReference type="FunCoup" id="A0A090MAN9">
    <property type="interactions" value="1992"/>
</dbReference>
<evidence type="ECO:0000256" key="5">
    <source>
        <dbReference type="PROSITE-ProRule" id="PRU00221"/>
    </source>
</evidence>
<dbReference type="InterPro" id="IPR052234">
    <property type="entry name" value="U5_snRNP_Component"/>
</dbReference>
<keyword evidence="9" id="KW-1185">Reference proteome</keyword>
<dbReference type="InParanoid" id="A0A090MAN9"/>
<feature type="repeat" description="WD" evidence="5">
    <location>
        <begin position="335"/>
        <end position="371"/>
    </location>
</feature>
<dbReference type="Proteomes" id="UP000195557">
    <property type="component" value="Unassembled WGS sequence"/>
</dbReference>
<proteinExistence type="predicted"/>
<keyword evidence="1 5" id="KW-0853">WD repeat</keyword>
<feature type="repeat" description="WD" evidence="5">
    <location>
        <begin position="116"/>
        <end position="157"/>
    </location>
</feature>
<name>A0A090MAN9_OSTTA</name>
<evidence type="ECO:0000256" key="2">
    <source>
        <dbReference type="ARBA" id="ARBA00022664"/>
    </source>
</evidence>
<dbReference type="AlphaFoldDB" id="A0A090MAN9"/>
<dbReference type="PROSITE" id="PS50082">
    <property type="entry name" value="WD_REPEATS_2"/>
    <property type="match status" value="6"/>
</dbReference>
<feature type="repeat" description="WD" evidence="5">
    <location>
        <begin position="71"/>
        <end position="102"/>
    </location>
</feature>
<evidence type="ECO:0000313" key="9">
    <source>
        <dbReference type="Proteomes" id="UP000009170"/>
    </source>
</evidence>
<keyword evidence="4" id="KW-0508">mRNA splicing</keyword>
<evidence type="ECO:0000313" key="8">
    <source>
        <dbReference type="EMBL" id="OUS48782.1"/>
    </source>
</evidence>
<dbReference type="InterPro" id="IPR019775">
    <property type="entry name" value="WD40_repeat_CS"/>
</dbReference>
<feature type="region of interest" description="Disordered" evidence="6">
    <location>
        <begin position="1"/>
        <end position="37"/>
    </location>
</feature>
<feature type="repeat" description="WD" evidence="5">
    <location>
        <begin position="243"/>
        <end position="277"/>
    </location>
</feature>
<reference evidence="7 9" key="1">
    <citation type="journal article" date="2006" name="Proc. Natl. Acad. Sci. U.S.A.">
        <title>Genome analysis of the smallest free-living eukaryote Ostreococcus tauri unveils many unique features.</title>
        <authorList>
            <person name="Derelle E."/>
            <person name="Ferraz C."/>
            <person name="Rombauts S."/>
            <person name="Rouze P."/>
            <person name="Worden A.Z."/>
            <person name="Robbens S."/>
            <person name="Partensky F."/>
            <person name="Degroeve S."/>
            <person name="Echeynie S."/>
            <person name="Cooke R."/>
            <person name="Saeys Y."/>
            <person name="Wuyts J."/>
            <person name="Jabbari K."/>
            <person name="Bowler C."/>
            <person name="Panaud O."/>
            <person name="Piegu B."/>
            <person name="Ball S.G."/>
            <person name="Ral J.-P."/>
            <person name="Bouget F.-Y."/>
            <person name="Piganeau G."/>
            <person name="De Baets B."/>
            <person name="Picard A."/>
            <person name="Delseny M."/>
            <person name="Demaille J."/>
            <person name="Van de Peer Y."/>
            <person name="Moreau H."/>
        </authorList>
    </citation>
    <scope>NUCLEOTIDE SEQUENCE [LARGE SCALE GENOMIC DNA]</scope>
    <source>
        <strain evidence="7 9">OTTH0595</strain>
    </source>
</reference>
<dbReference type="SMART" id="SM00320">
    <property type="entry name" value="WD40"/>
    <property type="match status" value="7"/>
</dbReference>
<dbReference type="InterPro" id="IPR015943">
    <property type="entry name" value="WD40/YVTN_repeat-like_dom_sf"/>
</dbReference>
<dbReference type="InterPro" id="IPR036322">
    <property type="entry name" value="WD40_repeat_dom_sf"/>
</dbReference>
<dbReference type="GO" id="GO:0003723">
    <property type="term" value="F:RNA binding"/>
    <property type="evidence" value="ECO:0007669"/>
    <property type="project" value="TreeGrafter"/>
</dbReference>
<protein>
    <submittedName>
        <fullName evidence="7">G-protein beta WD-40 repeat</fullName>
    </submittedName>
    <submittedName>
        <fullName evidence="8">WD40-repeat-containing domain protein</fullName>
    </submittedName>
</protein>
<dbReference type="PANTHER" id="PTHR44006:SF1">
    <property type="entry name" value="U5 SMALL NUCLEAR RIBONUCLEOPROTEIN 40 KDA PROTEIN"/>
    <property type="match status" value="1"/>
</dbReference>
<organism evidence="7 9">
    <name type="scientific">Ostreococcus tauri</name>
    <name type="common">Marine green alga</name>
    <dbReference type="NCBI Taxonomy" id="70448"/>
    <lineage>
        <taxon>Eukaryota</taxon>
        <taxon>Viridiplantae</taxon>
        <taxon>Chlorophyta</taxon>
        <taxon>Mamiellophyceae</taxon>
        <taxon>Mamiellales</taxon>
        <taxon>Bathycoccaceae</taxon>
        <taxon>Ostreococcus</taxon>
    </lineage>
</organism>
<accession>A0A1Y5INW3</accession>
<evidence type="ECO:0000256" key="6">
    <source>
        <dbReference type="SAM" id="MobiDB-lite"/>
    </source>
</evidence>
<sequence length="371" mass="39534">MAPRRRRSPSPSAATTSSALATTTKRRRTAVGTESERLTSDGAIALTVKRSLKNASSRRTSSLAAPIMALTGGHGASVTSLCFSRDGRRVYSGSTDETAQRWRAGVESETANDCAMIGARGAITGIDATFDDERVVTSDAGGVLRVWDAETGTQVKSYASTRGTTSNDCAAGRGSLVMSVSDDGRACVWDLRVKKRAAKTYEHRTPQTSVAMSGDGERAYTGGVDEVVRAWDARMDDKALMTLKGHSDTITGLAISPCGSYVLSNSMDNTMRMWDTRAYVEGERECKRFVGHSHNFEQALLRCAFNADGTRVAAGSSDSCVYVWDVEDAKLKYKLPGHKGAVAAVAFSPTENPVLASGGADGVIFLGELDR</sequence>
<evidence type="ECO:0000256" key="1">
    <source>
        <dbReference type="ARBA" id="ARBA00022574"/>
    </source>
</evidence>
<feature type="repeat" description="WD" evidence="5">
    <location>
        <begin position="200"/>
        <end position="241"/>
    </location>
</feature>
<dbReference type="EMBL" id="CAID01000009">
    <property type="protein sequence ID" value="CEF99179.1"/>
    <property type="molecule type" value="Genomic_DNA"/>
</dbReference>
<feature type="compositionally biased region" description="Low complexity" evidence="6">
    <location>
        <begin position="9"/>
        <end position="23"/>
    </location>
</feature>
<dbReference type="GO" id="GO:0008380">
    <property type="term" value="P:RNA splicing"/>
    <property type="evidence" value="ECO:0007669"/>
    <property type="project" value="UniProtKB-KW"/>
</dbReference>
<reference evidence="7" key="2">
    <citation type="journal article" date="2014" name="BMC Genomics">
        <title>An improved genome of the model marine alga Ostreococcus tauri unfolds by assessing Illumina de novo assemblies.</title>
        <authorList>
            <person name="Blanc-Mathieu R."/>
            <person name="Verhelst B."/>
            <person name="Derelle E."/>
            <person name="Rombauts S."/>
            <person name="Bouget F.Y."/>
            <person name="Carre I."/>
            <person name="Chateau A."/>
            <person name="Eyre-Walker A."/>
            <person name="Grimsley N."/>
            <person name="Moreau H."/>
            <person name="Piegu B."/>
            <person name="Rivals E."/>
            <person name="Schackwitz W."/>
            <person name="Van de Peer Y."/>
            <person name="Piganeau G."/>
        </authorList>
    </citation>
    <scope>NUCLEOTIDE SEQUENCE</scope>
    <source>
        <strain evidence="7">RCC4221</strain>
    </source>
</reference>
<dbReference type="GO" id="GO:0071013">
    <property type="term" value="C:catalytic step 2 spliceosome"/>
    <property type="evidence" value="ECO:0007669"/>
    <property type="project" value="TreeGrafter"/>
</dbReference>
<dbReference type="OrthoDB" id="495833at2759"/>
<dbReference type="CDD" id="cd00200">
    <property type="entry name" value="WD40"/>
    <property type="match status" value="1"/>
</dbReference>
<keyword evidence="3" id="KW-0677">Repeat</keyword>
<reference evidence="8" key="3">
    <citation type="submission" date="2017-04" db="EMBL/GenBank/DDBJ databases">
        <title>Population genomics of picophytoplankton unveils novel chromosome hypervariability.</title>
        <authorList>
            <consortium name="DOE Joint Genome Institute"/>
            <person name="Blanc-Mathieu R."/>
            <person name="Krasovec M."/>
            <person name="Hebrard M."/>
            <person name="Yau S."/>
            <person name="Desgranges E."/>
            <person name="Martin J."/>
            <person name="Schackwitz W."/>
            <person name="Kuo A."/>
            <person name="Salin G."/>
            <person name="Donnadieu C."/>
            <person name="Desdevises Y."/>
            <person name="Sanchez-Ferandin S."/>
            <person name="Moreau H."/>
            <person name="Rivals E."/>
            <person name="Grigoriev I.V."/>
            <person name="Grimsley N."/>
            <person name="Eyre-Walker A."/>
            <person name="Piganeau G."/>
        </authorList>
    </citation>
    <scope>NUCLEOTIDE SEQUENCE [LARGE SCALE GENOMIC DNA]</scope>
    <source>
        <strain evidence="8">RCC 1115</strain>
    </source>
</reference>
<gene>
    <name evidence="8" type="ORF">BE221DRAFT_67364</name>
    <name evidence="7" type="ORF">OT_ostta09g03660</name>
</gene>
<keyword evidence="2" id="KW-0507">mRNA processing</keyword>